<feature type="compositionally biased region" description="Polar residues" evidence="1">
    <location>
        <begin position="583"/>
        <end position="599"/>
    </location>
</feature>
<feature type="compositionally biased region" description="Polar residues" evidence="1">
    <location>
        <begin position="969"/>
        <end position="983"/>
    </location>
</feature>
<feature type="compositionally biased region" description="Low complexity" evidence="1">
    <location>
        <begin position="482"/>
        <end position="491"/>
    </location>
</feature>
<feature type="region of interest" description="Disordered" evidence="1">
    <location>
        <begin position="734"/>
        <end position="798"/>
    </location>
</feature>
<reference evidence="4" key="1">
    <citation type="submission" date="2024-04" db="EMBL/GenBank/DDBJ databases">
        <authorList>
            <person name="Shaw F."/>
            <person name="Minotto A."/>
        </authorList>
    </citation>
    <scope>NUCLEOTIDE SEQUENCE [LARGE SCALE GENOMIC DNA]</scope>
</reference>
<organism evidence="3 4">
    <name type="scientific">Somion occarium</name>
    <dbReference type="NCBI Taxonomy" id="3059160"/>
    <lineage>
        <taxon>Eukaryota</taxon>
        <taxon>Fungi</taxon>
        <taxon>Dikarya</taxon>
        <taxon>Basidiomycota</taxon>
        <taxon>Agaricomycotina</taxon>
        <taxon>Agaricomycetes</taxon>
        <taxon>Polyporales</taxon>
        <taxon>Cerrenaceae</taxon>
        <taxon>Somion</taxon>
    </lineage>
</organism>
<feature type="compositionally biased region" description="Polar residues" evidence="1">
    <location>
        <begin position="1020"/>
        <end position="1029"/>
    </location>
</feature>
<dbReference type="PANTHER" id="PTHR28093:SF1">
    <property type="entry name" value="MORPHOGENESIS-RELATED PROTEIN MSB1"/>
    <property type="match status" value="1"/>
</dbReference>
<feature type="domain" description="Meiotically up-regulated protein Msb1/Mug8" evidence="2">
    <location>
        <begin position="248"/>
        <end position="372"/>
    </location>
</feature>
<name>A0ABP1CSX5_9APHY</name>
<accession>A0ABP1CSX5</accession>
<protein>
    <recommendedName>
        <fullName evidence="2">Meiotically up-regulated protein Msb1/Mug8 domain-containing protein</fullName>
    </recommendedName>
</protein>
<dbReference type="EMBL" id="OZ037953">
    <property type="protein sequence ID" value="CAL1697644.1"/>
    <property type="molecule type" value="Genomic_DNA"/>
</dbReference>
<dbReference type="Proteomes" id="UP001497453">
    <property type="component" value="Chromosome 10"/>
</dbReference>
<keyword evidence="4" id="KW-1185">Reference proteome</keyword>
<sequence length="1260" mass="135321">MPSFLSKVFGRKKDEHASSKRHSATSLLEGKFEAVSPNVSPSATHFTDSLPRVNQKEKEKDKDTAFSLFRPKSRQPPAPSLDTARPSSPSPILTLNLSEPKEDKRRTLGVVFEADPDNQRVLPESVIGERRLNSAETLSLVKACSAAIVSRGGLESLGVMHPHWYSASPDVQRKLISLFILSLAPQSQAPTLPVSPSSSSLLFESELSYTRSPHDIAAILRWALRHLQLDGNSFGTSSSAEPGSEEAWRWYTAFAEAERALSYPSNAFSQSLTPELPTAHHRLLTATLDIISSLAAHAETNGSSGSKLSKFLGLWLLTAQRSQESDDWNAFYARWERAGRILEHIYLSYIRDEASHEKMPLRLVELVKHYPYGKTSSEDALLPRPRFSTRQYDTLFVRVEAQLPDKRSTKPKLHPVQLVQEALKAEVDSNAGEHVQLWERIRQVSPEEEDTSAAFQLSRIFDEDTLNLLSLIPLEGTSPTISITIPPSNVRPVRRRSTSLGGPTAANGNRKGPSNGESAGTNGSLTASPTIPSSPTDWADFSSAGFGDITLGKDFAATLLDTDVEKTSPPDVSSQGGKKRRATSPTIPVSANRRSSADNPQAIANRIAAQMDAAKETLEVKRKASAVKMIQIDEAFIDFWSDAFTDPIAASWPAFVVCQLKPSLGLSVDGKAVNWLVIEHVFTYPAPPPSPVSPSSPVKRAASPKPSLRSNISTRKSGTFNAARKRFTFFSGSESAKGSNVKASGLTSPGLGGRKRGGKSPRIGEMGEILPDVEEGSSEPTSAQPTSSPSGLGLLDDAPAVPAKAETPRAELSPVPVVDAPPAAETVPVATEPVNVDEDRTKLTAIHPPQPTPTSHVSNGPSDVAEAAAATVPVPEKTLPSAPELVVQTGATLGPEVALSSGGPVVQAEATTTAASEINQGLVERVVAPEEPTEPAPGFQQSEAKVDEDVDETPLASPATTKVFEGIPSQDNVSSPGEETVVQTGGLGKPLPTEKAAEDLTEPDVITEDKPAVSEPFFEPSTTNASLQPVGTVEAPNQHPVSNEKEPLAQTEVISQIPKSATEDTEEIPEQTKTRSHTADAETKKGEGLQGDSPDVSVYSKGAEGGTLAQDAVPGFAAPSQTTSQETDGGEDKSTLPDHIQGNGSSQPSESGVVPVEHALQEHDVVANRHRLSPRKKHLVLERRLLQLSRDTPELLYPLIPRPPSVMMLLSSLVVYDPSVPMVSCCWITLCSVRARYSSYIFCPWTIIHFSYIGRSLDDQ</sequence>
<feature type="compositionally biased region" description="Basic and acidic residues" evidence="1">
    <location>
        <begin position="1070"/>
        <end position="1087"/>
    </location>
</feature>
<evidence type="ECO:0000256" key="1">
    <source>
        <dbReference type="SAM" id="MobiDB-lite"/>
    </source>
</evidence>
<dbReference type="InterPro" id="IPR012965">
    <property type="entry name" value="Msb1/Mug8_dom"/>
</dbReference>
<dbReference type="InterPro" id="IPR008936">
    <property type="entry name" value="Rho_GTPase_activation_prot"/>
</dbReference>
<feature type="compositionally biased region" description="Polar residues" evidence="1">
    <location>
        <begin position="515"/>
        <end position="536"/>
    </location>
</feature>
<gene>
    <name evidence="3" type="ORF">GFSPODELE1_LOCUS1774</name>
</gene>
<feature type="region of interest" description="Disordered" evidence="1">
    <location>
        <begin position="1"/>
        <end position="95"/>
    </location>
</feature>
<dbReference type="InterPro" id="IPR037508">
    <property type="entry name" value="Msb1/Mug8"/>
</dbReference>
<feature type="compositionally biased region" description="Polar residues" evidence="1">
    <location>
        <begin position="778"/>
        <end position="790"/>
    </location>
</feature>
<feature type="compositionally biased region" description="Basic and acidic residues" evidence="1">
    <location>
        <begin position="54"/>
        <end position="64"/>
    </location>
</feature>
<feature type="region of interest" description="Disordered" evidence="1">
    <location>
        <begin position="482"/>
        <end position="539"/>
    </location>
</feature>
<feature type="compositionally biased region" description="Polar residues" evidence="1">
    <location>
        <begin position="734"/>
        <end position="747"/>
    </location>
</feature>
<feature type="compositionally biased region" description="Low complexity" evidence="1">
    <location>
        <begin position="695"/>
        <end position="707"/>
    </location>
</feature>
<feature type="region of interest" description="Disordered" evidence="1">
    <location>
        <begin position="930"/>
        <end position="1152"/>
    </location>
</feature>
<feature type="region of interest" description="Disordered" evidence="1">
    <location>
        <begin position="565"/>
        <end position="599"/>
    </location>
</feature>
<dbReference type="Gene3D" id="1.10.555.10">
    <property type="entry name" value="Rho GTPase activation protein"/>
    <property type="match status" value="1"/>
</dbReference>
<feature type="region of interest" description="Disordered" evidence="1">
    <location>
        <begin position="686"/>
        <end position="715"/>
    </location>
</feature>
<proteinExistence type="predicted"/>
<feature type="compositionally biased region" description="Polar residues" evidence="1">
    <location>
        <begin position="85"/>
        <end position="95"/>
    </location>
</feature>
<dbReference type="PANTHER" id="PTHR28093">
    <property type="entry name" value="MORPHOGENESIS-RELATED PROTEIN MSB1"/>
    <property type="match status" value="1"/>
</dbReference>
<dbReference type="Pfam" id="PF08101">
    <property type="entry name" value="Msb1-Mug8_dom"/>
    <property type="match status" value="1"/>
</dbReference>
<evidence type="ECO:0000313" key="3">
    <source>
        <dbReference type="EMBL" id="CAL1697644.1"/>
    </source>
</evidence>
<evidence type="ECO:0000259" key="2">
    <source>
        <dbReference type="Pfam" id="PF08101"/>
    </source>
</evidence>
<evidence type="ECO:0000313" key="4">
    <source>
        <dbReference type="Proteomes" id="UP001497453"/>
    </source>
</evidence>
<feature type="compositionally biased region" description="Polar residues" evidence="1">
    <location>
        <begin position="37"/>
        <end position="47"/>
    </location>
</feature>